<evidence type="ECO:0000313" key="1">
    <source>
        <dbReference type="EMBL" id="ABG52708.1"/>
    </source>
</evidence>
<proteinExistence type="predicted"/>
<accession>Q10YG6</accession>
<name>Q10YG6_TRIEI</name>
<gene>
    <name evidence="1" type="ordered locus">Tery_3643</name>
</gene>
<dbReference type="AlphaFoldDB" id="Q10YG6"/>
<reference evidence="1" key="1">
    <citation type="submission" date="2006-06" db="EMBL/GenBank/DDBJ databases">
        <title>Complete sequence of Trichodesmium erythraeum IMS101.</title>
        <authorList>
            <consortium name="US DOE Joint Genome Institute"/>
            <person name="Copeland A."/>
            <person name="Lucas S."/>
            <person name="Lapidus A."/>
            <person name="Barry K."/>
            <person name="Detter J.C."/>
            <person name="Glavina del Rio T."/>
            <person name="Hammon N."/>
            <person name="Israni S."/>
            <person name="Dalin E."/>
            <person name="Tice H."/>
            <person name="Pitluck S."/>
            <person name="Kiss H."/>
            <person name="Munk A.C."/>
            <person name="Brettin T."/>
            <person name="Bruce D."/>
            <person name="Han C."/>
            <person name="Tapia R."/>
            <person name="Gilna P."/>
            <person name="Schmutz J."/>
            <person name="Larimer F."/>
            <person name="Land M."/>
            <person name="Hauser L."/>
            <person name="Kyrpides N."/>
            <person name="Kim E."/>
            <person name="Richardson P."/>
        </authorList>
    </citation>
    <scope>NUCLEOTIDE SEQUENCE [LARGE SCALE GENOMIC DNA]</scope>
    <source>
        <strain evidence="1">IMS101</strain>
    </source>
</reference>
<dbReference type="OrthoDB" id="582806at2"/>
<sequence>MLQKTKKAVVTTVKVGHIEFEGLMLPNGSYAIAISQLDALGLIRQNKASKVLKASLGNSFQFDKTISELNPRAVNIISLLDFEKLLIKLDRKGHKPAQDLRDELIGLSFKQVLSEAFRQKFEKDENQQWLKERQDGKYMRRTFTDSIKDYIENNPQLSNNDKTWIYSNASDTLNKLMFGRTAKQLCKSYQCKKDQLRDQFERKDIIGIRRLEEHAMNLVDRQNVHPVQAVKEAFSFWDGARV</sequence>
<dbReference type="HOGENOM" id="CLU_1101453_0_0_3"/>
<protein>
    <submittedName>
        <fullName evidence="1">Uncharacterized protein</fullName>
    </submittedName>
</protein>
<dbReference type="RefSeq" id="WP_011613040.1">
    <property type="nucleotide sequence ID" value="NC_008312.1"/>
</dbReference>
<dbReference type="eggNOG" id="ENOG5030ID2">
    <property type="taxonomic scope" value="Bacteria"/>
</dbReference>
<dbReference type="EMBL" id="CP000393">
    <property type="protein sequence ID" value="ABG52708.1"/>
    <property type="molecule type" value="Genomic_DNA"/>
</dbReference>
<organism evidence="1">
    <name type="scientific">Trichodesmium erythraeum (strain IMS101)</name>
    <dbReference type="NCBI Taxonomy" id="203124"/>
    <lineage>
        <taxon>Bacteria</taxon>
        <taxon>Bacillati</taxon>
        <taxon>Cyanobacteriota</taxon>
        <taxon>Cyanophyceae</taxon>
        <taxon>Oscillatoriophycideae</taxon>
        <taxon>Oscillatoriales</taxon>
        <taxon>Microcoleaceae</taxon>
        <taxon>Trichodesmium</taxon>
    </lineage>
</organism>
<dbReference type="KEGG" id="ter:Tery_3643"/>